<dbReference type="Proteomes" id="UP000838763">
    <property type="component" value="Unassembled WGS sequence"/>
</dbReference>
<keyword evidence="2" id="KW-1185">Reference proteome</keyword>
<dbReference type="AlphaFoldDB" id="A0A9P1H704"/>
<accession>A0A9P1H704</accession>
<proteinExistence type="predicted"/>
<dbReference type="EMBL" id="CALLCH030000016">
    <property type="protein sequence ID" value="CAI4217158.1"/>
    <property type="molecule type" value="Genomic_DNA"/>
</dbReference>
<gene>
    <name evidence="1" type="ORF">PPNO1_LOCUS6775</name>
</gene>
<sequence>MVFGNRVTPEYLAPRANGTRSPSAEARWEYHFVNPMVANVLSTIVDMVQWVPAGAADVAVQTLVEI</sequence>
<protein>
    <submittedName>
        <fullName evidence="1">Uncharacterized protein</fullName>
    </submittedName>
</protein>
<evidence type="ECO:0000313" key="2">
    <source>
        <dbReference type="Proteomes" id="UP000838763"/>
    </source>
</evidence>
<comment type="caution">
    <text evidence="1">The sequence shown here is derived from an EMBL/GenBank/DDBJ whole genome shotgun (WGS) entry which is preliminary data.</text>
</comment>
<evidence type="ECO:0000313" key="1">
    <source>
        <dbReference type="EMBL" id="CAI4217158.1"/>
    </source>
</evidence>
<name>A0A9P1H704_9PEZI</name>
<reference evidence="1" key="1">
    <citation type="submission" date="2022-11" db="EMBL/GenBank/DDBJ databases">
        <authorList>
            <person name="Scott C."/>
            <person name="Bruce N."/>
        </authorList>
    </citation>
    <scope>NUCLEOTIDE SEQUENCE</scope>
</reference>
<organism evidence="1 2">
    <name type="scientific">Parascedosporium putredinis</name>
    <dbReference type="NCBI Taxonomy" id="1442378"/>
    <lineage>
        <taxon>Eukaryota</taxon>
        <taxon>Fungi</taxon>
        <taxon>Dikarya</taxon>
        <taxon>Ascomycota</taxon>
        <taxon>Pezizomycotina</taxon>
        <taxon>Sordariomycetes</taxon>
        <taxon>Hypocreomycetidae</taxon>
        <taxon>Microascales</taxon>
        <taxon>Microascaceae</taxon>
        <taxon>Parascedosporium</taxon>
    </lineage>
</organism>